<evidence type="ECO:0000313" key="2">
    <source>
        <dbReference type="Proteomes" id="UP000612362"/>
    </source>
</evidence>
<protein>
    <submittedName>
        <fullName evidence="1">Uncharacterized protein</fullName>
    </submittedName>
</protein>
<dbReference type="AlphaFoldDB" id="A0A8J3MR07"/>
<gene>
    <name evidence="1" type="ORF">KSX_26930</name>
</gene>
<accession>A0A8J3MR07</accession>
<reference evidence="1" key="1">
    <citation type="submission" date="2020-10" db="EMBL/GenBank/DDBJ databases">
        <title>Taxonomic study of unclassified bacteria belonging to the class Ktedonobacteria.</title>
        <authorList>
            <person name="Yabe S."/>
            <person name="Wang C.M."/>
            <person name="Zheng Y."/>
            <person name="Sakai Y."/>
            <person name="Cavaletti L."/>
            <person name="Monciardini P."/>
            <person name="Donadio S."/>
        </authorList>
    </citation>
    <scope>NUCLEOTIDE SEQUENCE</scope>
    <source>
        <strain evidence="1">SOSP1-1</strain>
    </source>
</reference>
<evidence type="ECO:0000313" key="1">
    <source>
        <dbReference type="EMBL" id="GHO44530.1"/>
    </source>
</evidence>
<name>A0A8J3MR07_9CHLR</name>
<dbReference type="EMBL" id="BNJF01000001">
    <property type="protein sequence ID" value="GHO44530.1"/>
    <property type="molecule type" value="Genomic_DNA"/>
</dbReference>
<dbReference type="RefSeq" id="WP_220193915.1">
    <property type="nucleotide sequence ID" value="NZ_BNJF01000001.1"/>
</dbReference>
<comment type="caution">
    <text evidence="1">The sequence shown here is derived from an EMBL/GenBank/DDBJ whole genome shotgun (WGS) entry which is preliminary data.</text>
</comment>
<organism evidence="1 2">
    <name type="scientific">Ktedonospora formicarum</name>
    <dbReference type="NCBI Taxonomy" id="2778364"/>
    <lineage>
        <taxon>Bacteria</taxon>
        <taxon>Bacillati</taxon>
        <taxon>Chloroflexota</taxon>
        <taxon>Ktedonobacteria</taxon>
        <taxon>Ktedonobacterales</taxon>
        <taxon>Ktedonobacteraceae</taxon>
        <taxon>Ktedonospora</taxon>
    </lineage>
</organism>
<sequence>MLFVSDTLYFTFSNRLAQSTPNTPEREALTDIVNAMNDYMYQPGVAITNKLQAKKKSTANCFAAGDLEAFEYGNAMCEVYRQFLAVC</sequence>
<dbReference type="Proteomes" id="UP000612362">
    <property type="component" value="Unassembled WGS sequence"/>
</dbReference>
<proteinExistence type="predicted"/>
<keyword evidence="2" id="KW-1185">Reference proteome</keyword>